<keyword evidence="2" id="KW-1185">Reference proteome</keyword>
<gene>
    <name evidence="1" type="ORF">K488DRAFT_49676</name>
</gene>
<proteinExistence type="predicted"/>
<reference evidence="1" key="2">
    <citation type="journal article" date="2022" name="New Phytol.">
        <title>Evolutionary transition to the ectomycorrhizal habit in the genomes of a hyperdiverse lineage of mushroom-forming fungi.</title>
        <authorList>
            <person name="Looney B."/>
            <person name="Miyauchi S."/>
            <person name="Morin E."/>
            <person name="Drula E."/>
            <person name="Courty P.E."/>
            <person name="Kohler A."/>
            <person name="Kuo A."/>
            <person name="LaButti K."/>
            <person name="Pangilinan J."/>
            <person name="Lipzen A."/>
            <person name="Riley R."/>
            <person name="Andreopoulos W."/>
            <person name="He G."/>
            <person name="Johnson J."/>
            <person name="Nolan M."/>
            <person name="Tritt A."/>
            <person name="Barry K.W."/>
            <person name="Grigoriev I.V."/>
            <person name="Nagy L.G."/>
            <person name="Hibbett D."/>
            <person name="Henrissat B."/>
            <person name="Matheny P.B."/>
            <person name="Labbe J."/>
            <person name="Martin F.M."/>
        </authorList>
    </citation>
    <scope>NUCLEOTIDE SEQUENCE</scope>
    <source>
        <strain evidence="1">EC-137</strain>
    </source>
</reference>
<organism evidence="1 2">
    <name type="scientific">Vararia minispora EC-137</name>
    <dbReference type="NCBI Taxonomy" id="1314806"/>
    <lineage>
        <taxon>Eukaryota</taxon>
        <taxon>Fungi</taxon>
        <taxon>Dikarya</taxon>
        <taxon>Basidiomycota</taxon>
        <taxon>Agaricomycotina</taxon>
        <taxon>Agaricomycetes</taxon>
        <taxon>Russulales</taxon>
        <taxon>Lachnocladiaceae</taxon>
        <taxon>Vararia</taxon>
    </lineage>
</organism>
<reference evidence="1" key="1">
    <citation type="submission" date="2021-02" db="EMBL/GenBank/DDBJ databases">
        <authorList>
            <consortium name="DOE Joint Genome Institute"/>
            <person name="Ahrendt S."/>
            <person name="Looney B.P."/>
            <person name="Miyauchi S."/>
            <person name="Morin E."/>
            <person name="Drula E."/>
            <person name="Courty P.E."/>
            <person name="Chicoki N."/>
            <person name="Fauchery L."/>
            <person name="Kohler A."/>
            <person name="Kuo A."/>
            <person name="Labutti K."/>
            <person name="Pangilinan J."/>
            <person name="Lipzen A."/>
            <person name="Riley R."/>
            <person name="Andreopoulos W."/>
            <person name="He G."/>
            <person name="Johnson J."/>
            <person name="Barry K.W."/>
            <person name="Grigoriev I.V."/>
            <person name="Nagy L."/>
            <person name="Hibbett D."/>
            <person name="Henrissat B."/>
            <person name="Matheny P.B."/>
            <person name="Labbe J."/>
            <person name="Martin F."/>
        </authorList>
    </citation>
    <scope>NUCLEOTIDE SEQUENCE</scope>
    <source>
        <strain evidence="1">EC-137</strain>
    </source>
</reference>
<protein>
    <submittedName>
        <fullName evidence="1">Uncharacterized protein</fullName>
    </submittedName>
</protein>
<sequence length="66" mass="7848">ARLAAREAHVRETWVRAMEARIVRDMLQECHRVEGVNHYESCRELADRYTRMLEDSKVKGYRNVDA</sequence>
<dbReference type="Proteomes" id="UP000814128">
    <property type="component" value="Unassembled WGS sequence"/>
</dbReference>
<feature type="non-terminal residue" evidence="1">
    <location>
        <position position="1"/>
    </location>
</feature>
<evidence type="ECO:0000313" key="1">
    <source>
        <dbReference type="EMBL" id="KAI0032517.1"/>
    </source>
</evidence>
<dbReference type="EMBL" id="MU273543">
    <property type="protein sequence ID" value="KAI0032517.1"/>
    <property type="molecule type" value="Genomic_DNA"/>
</dbReference>
<accession>A0ACB8QLI3</accession>
<comment type="caution">
    <text evidence="1">The sequence shown here is derived from an EMBL/GenBank/DDBJ whole genome shotgun (WGS) entry which is preliminary data.</text>
</comment>
<name>A0ACB8QLI3_9AGAM</name>
<evidence type="ECO:0000313" key="2">
    <source>
        <dbReference type="Proteomes" id="UP000814128"/>
    </source>
</evidence>